<evidence type="ECO:0000313" key="3">
    <source>
        <dbReference type="Proteomes" id="UP000318478"/>
    </source>
</evidence>
<keyword evidence="3" id="KW-1185">Reference proteome</keyword>
<dbReference type="OrthoDB" id="258228at2"/>
<dbReference type="Proteomes" id="UP000318478">
    <property type="component" value="Unassembled WGS sequence"/>
</dbReference>
<reference evidence="2 3" key="1">
    <citation type="submission" date="2019-02" db="EMBL/GenBank/DDBJ databases">
        <title>Deep-cultivation of Planctomycetes and their phenomic and genomic characterization uncovers novel biology.</title>
        <authorList>
            <person name="Wiegand S."/>
            <person name="Jogler M."/>
            <person name="Boedeker C."/>
            <person name="Pinto D."/>
            <person name="Vollmers J."/>
            <person name="Rivas-Marin E."/>
            <person name="Kohn T."/>
            <person name="Peeters S.H."/>
            <person name="Heuer A."/>
            <person name="Rast P."/>
            <person name="Oberbeckmann S."/>
            <person name="Bunk B."/>
            <person name="Jeske O."/>
            <person name="Meyerdierks A."/>
            <person name="Storesund J.E."/>
            <person name="Kallscheuer N."/>
            <person name="Luecker S."/>
            <person name="Lage O.M."/>
            <person name="Pohl T."/>
            <person name="Merkel B.J."/>
            <person name="Hornburger P."/>
            <person name="Mueller R.-W."/>
            <person name="Bruemmer F."/>
            <person name="Labrenz M."/>
            <person name="Spormann A.M."/>
            <person name="Op Den Camp H."/>
            <person name="Overmann J."/>
            <person name="Amann R."/>
            <person name="Jetten M.S.M."/>
            <person name="Mascher T."/>
            <person name="Medema M.H."/>
            <person name="Devos D.P."/>
            <person name="Kaster A.-K."/>
            <person name="Ovreas L."/>
            <person name="Rohde M."/>
            <person name="Galperin M.Y."/>
            <person name="Jogler C."/>
        </authorList>
    </citation>
    <scope>NUCLEOTIDE SEQUENCE [LARGE SCALE GENOMIC DNA]</scope>
    <source>
        <strain evidence="2 3">Pla123a</strain>
    </source>
</reference>
<evidence type="ECO:0008006" key="4">
    <source>
        <dbReference type="Google" id="ProtNLM"/>
    </source>
</evidence>
<feature type="signal peptide" evidence="1">
    <location>
        <begin position="1"/>
        <end position="27"/>
    </location>
</feature>
<gene>
    <name evidence="2" type="ORF">Pla123a_11540</name>
</gene>
<evidence type="ECO:0000313" key="2">
    <source>
        <dbReference type="EMBL" id="TWT78363.1"/>
    </source>
</evidence>
<dbReference type="EMBL" id="SJPO01000002">
    <property type="protein sequence ID" value="TWT78363.1"/>
    <property type="molecule type" value="Genomic_DNA"/>
</dbReference>
<comment type="caution">
    <text evidence="2">The sequence shown here is derived from an EMBL/GenBank/DDBJ whole genome shotgun (WGS) entry which is preliminary data.</text>
</comment>
<dbReference type="RefSeq" id="WP_146584764.1">
    <property type="nucleotide sequence ID" value="NZ_SJPO01000002.1"/>
</dbReference>
<dbReference type="AlphaFoldDB" id="A0A5C5YUM4"/>
<evidence type="ECO:0000256" key="1">
    <source>
        <dbReference type="SAM" id="SignalP"/>
    </source>
</evidence>
<accession>A0A5C5YUM4</accession>
<sequence length="312" mass="31207" precursor="true">MHWLKTTRRLASILVIVAVGAADQATAAVFRYRQSGDWSAVTDGSSPGWGLNPNNDGVTPGPGLPGAGDDARINFGNNTVSVTTAVPAVNRVQIGVDESGVVEVNSGGVLTTVTDLLAGNNNSNATGSLVVMNGGAVEVGRILWAANGSSNGTIDVEAGGTITADSHFWWGVTGTATISISGTISQTGGILGLGTDNASTPTGGAATVDILDGGLLSLFNISSAAGLPSIQDGSSINIEGSGELTLPGDFVGVLTDYANANKIGAKGVLGMSNLAIDLTRNPGFTTAYAIPEPTGLLLASFAASVALGIRRI</sequence>
<organism evidence="2 3">
    <name type="scientific">Posidoniimonas polymericola</name>
    <dbReference type="NCBI Taxonomy" id="2528002"/>
    <lineage>
        <taxon>Bacteria</taxon>
        <taxon>Pseudomonadati</taxon>
        <taxon>Planctomycetota</taxon>
        <taxon>Planctomycetia</taxon>
        <taxon>Pirellulales</taxon>
        <taxon>Lacipirellulaceae</taxon>
        <taxon>Posidoniimonas</taxon>
    </lineage>
</organism>
<proteinExistence type="predicted"/>
<keyword evidence="1" id="KW-0732">Signal</keyword>
<name>A0A5C5YUM4_9BACT</name>
<protein>
    <recommendedName>
        <fullName evidence="4">PEP-CTERM protein-sorting domain-containing protein</fullName>
    </recommendedName>
</protein>
<feature type="chain" id="PRO_5022685586" description="PEP-CTERM protein-sorting domain-containing protein" evidence="1">
    <location>
        <begin position="28"/>
        <end position="312"/>
    </location>
</feature>